<evidence type="ECO:0000256" key="1">
    <source>
        <dbReference type="ARBA" id="ARBA00008418"/>
    </source>
</evidence>
<organism evidence="6 7">
    <name type="scientific">Geodia barretti</name>
    <name type="common">Barrett's horny sponge</name>
    <dbReference type="NCBI Taxonomy" id="519541"/>
    <lineage>
        <taxon>Eukaryota</taxon>
        <taxon>Metazoa</taxon>
        <taxon>Porifera</taxon>
        <taxon>Demospongiae</taxon>
        <taxon>Heteroscleromorpha</taxon>
        <taxon>Tetractinellida</taxon>
        <taxon>Astrophorina</taxon>
        <taxon>Geodiidae</taxon>
        <taxon>Geodia</taxon>
    </lineage>
</organism>
<evidence type="ECO:0000256" key="2">
    <source>
        <dbReference type="ARBA" id="ARBA00022467"/>
    </source>
</evidence>
<protein>
    <submittedName>
        <fullName evidence="6">Gelsolin-like protein 2</fullName>
    </submittedName>
</protein>
<keyword evidence="7" id="KW-1185">Reference proteome</keyword>
<dbReference type="InterPro" id="IPR007123">
    <property type="entry name" value="Gelsolin-like_dom"/>
</dbReference>
<dbReference type="GO" id="GO:0008154">
    <property type="term" value="P:actin polymerization or depolymerization"/>
    <property type="evidence" value="ECO:0007669"/>
    <property type="project" value="TreeGrafter"/>
</dbReference>
<evidence type="ECO:0000313" key="6">
    <source>
        <dbReference type="EMBL" id="CAI8043616.1"/>
    </source>
</evidence>
<feature type="domain" description="Gelsolin-like" evidence="5">
    <location>
        <begin position="181"/>
        <end position="245"/>
    </location>
</feature>
<dbReference type="GO" id="GO:0015629">
    <property type="term" value="C:actin cytoskeleton"/>
    <property type="evidence" value="ECO:0007669"/>
    <property type="project" value="TreeGrafter"/>
</dbReference>
<dbReference type="PANTHER" id="PTHR11977">
    <property type="entry name" value="VILLIN"/>
    <property type="match status" value="1"/>
</dbReference>
<dbReference type="Pfam" id="PF00626">
    <property type="entry name" value="Gelsolin"/>
    <property type="match status" value="3"/>
</dbReference>
<dbReference type="PRINTS" id="PR00597">
    <property type="entry name" value="GELSOLIN"/>
</dbReference>
<reference evidence="6" key="1">
    <citation type="submission" date="2023-03" db="EMBL/GenBank/DDBJ databases">
        <authorList>
            <person name="Steffen K."/>
            <person name="Cardenas P."/>
        </authorList>
    </citation>
    <scope>NUCLEOTIDE SEQUENCE</scope>
</reference>
<dbReference type="GO" id="GO:0051693">
    <property type="term" value="P:actin filament capping"/>
    <property type="evidence" value="ECO:0007669"/>
    <property type="project" value="UniProtKB-KW"/>
</dbReference>
<dbReference type="FunFam" id="3.40.20.10:FF:000043">
    <property type="entry name" value="macrophage-capping protein-like isoform X2"/>
    <property type="match status" value="1"/>
</dbReference>
<evidence type="ECO:0000259" key="5">
    <source>
        <dbReference type="Pfam" id="PF00626"/>
    </source>
</evidence>
<dbReference type="Gene3D" id="3.40.20.10">
    <property type="entry name" value="Severin"/>
    <property type="match status" value="3"/>
</dbReference>
<dbReference type="CDD" id="cd11290">
    <property type="entry name" value="gelsolin_S1_like"/>
    <property type="match status" value="1"/>
</dbReference>
<feature type="domain" description="Gelsolin-like" evidence="5">
    <location>
        <begin position="66"/>
        <end position="141"/>
    </location>
</feature>
<dbReference type="PANTHER" id="PTHR11977:SF130">
    <property type="entry name" value="SEVERIN"/>
    <property type="match status" value="1"/>
</dbReference>
<feature type="domain" description="Gelsolin-like" evidence="5">
    <location>
        <begin position="307"/>
        <end position="372"/>
    </location>
</feature>
<dbReference type="SUPFAM" id="SSF55753">
    <property type="entry name" value="Actin depolymerizing proteins"/>
    <property type="match status" value="3"/>
</dbReference>
<keyword evidence="3" id="KW-0677">Repeat</keyword>
<dbReference type="InterPro" id="IPR029006">
    <property type="entry name" value="ADF-H/Gelsolin-like_dom_sf"/>
</dbReference>
<dbReference type="InterPro" id="IPR007122">
    <property type="entry name" value="Villin/Gelsolin"/>
</dbReference>
<proteinExistence type="inferred from homology"/>
<dbReference type="AlphaFoldDB" id="A0AA35X8N7"/>
<evidence type="ECO:0000256" key="3">
    <source>
        <dbReference type="ARBA" id="ARBA00022737"/>
    </source>
</evidence>
<dbReference type="GO" id="GO:0051015">
    <property type="term" value="F:actin filament binding"/>
    <property type="evidence" value="ECO:0007669"/>
    <property type="project" value="InterPro"/>
</dbReference>
<gene>
    <name evidence="6" type="ORF">GBAR_LOCUS24186</name>
</gene>
<name>A0AA35X8N7_GEOBA</name>
<dbReference type="Proteomes" id="UP001174909">
    <property type="component" value="Unassembled WGS sequence"/>
</dbReference>
<dbReference type="SMART" id="SM00262">
    <property type="entry name" value="GEL"/>
    <property type="match status" value="3"/>
</dbReference>
<keyword evidence="2" id="KW-0117">Actin capping</keyword>
<evidence type="ECO:0000256" key="4">
    <source>
        <dbReference type="ARBA" id="ARBA00023203"/>
    </source>
</evidence>
<sequence>MAAGLRKQKKYNWKETNLSLFGSDLEKKIKEASAHGEEAWKGAGAEVGLQIWRIVKFKVTHWPKGDYGKFYNGDSYIILNTYKRDPSSEALSWDVHFWIGKYSTQDEYGTAAYKTVELDHFLKDAAVQHREVQGNESQRFRSYFDHIVTWKGGADSGFNHVEPEKYTPRLLHIKGKKDNVRIEEKQLKRKYINSGDVFVLDLGLKIIQWNGKESNKDERIVAASFMTSLKTDRGGRPALETVDEQGLSENHEFYKKLWVGLFGSKKTKSAEAGGTDEDVKAVEKVLHMIHEKKDHQLSFKQVASGFISRGYLDPTDVFVLDTGLHVFVWVGKEATSHEKGGGLVIAHEYVKTSKHPFLPITRVAQGQSLEAFESTFDDRAEIGSNIQGKGDCVIL</sequence>
<accession>A0AA35X8N7</accession>
<evidence type="ECO:0000313" key="7">
    <source>
        <dbReference type="Proteomes" id="UP001174909"/>
    </source>
</evidence>
<keyword evidence="4" id="KW-0009">Actin-binding</keyword>
<dbReference type="GO" id="GO:0005737">
    <property type="term" value="C:cytoplasm"/>
    <property type="evidence" value="ECO:0007669"/>
    <property type="project" value="TreeGrafter"/>
</dbReference>
<comment type="caution">
    <text evidence="6">The sequence shown here is derived from an EMBL/GenBank/DDBJ whole genome shotgun (WGS) entry which is preliminary data.</text>
</comment>
<dbReference type="EMBL" id="CASHTH010003340">
    <property type="protein sequence ID" value="CAI8043616.1"/>
    <property type="molecule type" value="Genomic_DNA"/>
</dbReference>
<comment type="similarity">
    <text evidence="1">Belongs to the villin/gelsolin family.</text>
</comment>